<evidence type="ECO:0000313" key="5">
    <source>
        <dbReference type="Proteomes" id="UP000322899"/>
    </source>
</evidence>
<feature type="region of interest" description="Disordered" evidence="2">
    <location>
        <begin position="251"/>
        <end position="276"/>
    </location>
</feature>
<dbReference type="AlphaFoldDB" id="A0A5A8DJ18"/>
<evidence type="ECO:0000256" key="1">
    <source>
        <dbReference type="ARBA" id="ARBA00011074"/>
    </source>
</evidence>
<dbReference type="SMART" id="SM01174">
    <property type="entry name" value="DUF4205"/>
    <property type="match status" value="1"/>
</dbReference>
<dbReference type="GO" id="GO:0004843">
    <property type="term" value="F:cysteine-type deubiquitinase activity"/>
    <property type="evidence" value="ECO:0007669"/>
    <property type="project" value="UniProtKB-EC"/>
</dbReference>
<name>A0A5A8DJ18_CAFRO</name>
<dbReference type="GO" id="GO:0006508">
    <property type="term" value="P:proteolysis"/>
    <property type="evidence" value="ECO:0007669"/>
    <property type="project" value="UniProtKB-KW"/>
</dbReference>
<dbReference type="GO" id="GO:0071108">
    <property type="term" value="P:protein K48-linked deubiquitination"/>
    <property type="evidence" value="ECO:0007669"/>
    <property type="project" value="InterPro"/>
</dbReference>
<evidence type="ECO:0000256" key="2">
    <source>
        <dbReference type="SAM" id="MobiDB-lite"/>
    </source>
</evidence>
<evidence type="ECO:0000313" key="4">
    <source>
        <dbReference type="EMBL" id="KAA0164627.1"/>
    </source>
</evidence>
<dbReference type="PANTHER" id="PTHR12473">
    <property type="entry name" value="UBIQUITIN CARBOXYL-TERMINAL HYDROLASE MINDY-4-RELATED"/>
    <property type="match status" value="1"/>
</dbReference>
<gene>
    <name evidence="4" type="ORF">FNF27_07768</name>
</gene>
<accession>A0A5A8DJ18</accession>
<dbReference type="PANTHER" id="PTHR12473:SF8">
    <property type="entry name" value="UBIQUITIN CARBOXYL-TERMINAL HYDROLASE MINDY-4-RELATED"/>
    <property type="match status" value="1"/>
</dbReference>
<dbReference type="InterPro" id="IPR039785">
    <property type="entry name" value="MINY3/4"/>
</dbReference>
<dbReference type="EMBL" id="VLTO01000100">
    <property type="protein sequence ID" value="KAA0164627.1"/>
    <property type="molecule type" value="Genomic_DNA"/>
</dbReference>
<comment type="similarity">
    <text evidence="1">Belongs to the MINDY deubiquitinase family. FAM188 subfamily.</text>
</comment>
<dbReference type="Pfam" id="PF13898">
    <property type="entry name" value="MINDY-3_4_CD"/>
    <property type="match status" value="2"/>
</dbReference>
<proteinExistence type="inferred from homology"/>
<comment type="caution">
    <text evidence="4">The sequence shown here is derived from an EMBL/GenBank/DDBJ whole genome shotgun (WGS) entry which is preliminary data.</text>
</comment>
<sequence>MWQAVRIRELLFGVEGAEAGSSPDTHLGAADRAGMRRRLSSAWTQQGIFMSEVAELRYGMVQRQGGPCGVLACLQAAGMRRLLFGPPDDMAEVGDISAEDAAELDALDAALPSSGLARGGAWRRASPGAIRAALEAVALLLTGRARSNTFDGEKRIGGDKAEEAGLLLRGADSRADVGMLTLFEHYGHAPVGSRLKDPAVPVWVVCSESHFTALWSADPSVVDDGGDDGRAVELWYWDGLARQEEEIHFTVTPPSAQDQEQVSAASRQREEEAARRAAAAAAPVDLGFGTGFGGGGGALGDLLASLPDVSVRRGGGLSGEGLGEPDEDPETAPPLHLVLRTRWAGSHISWNGAMPLL</sequence>
<organism evidence="4 5">
    <name type="scientific">Cafeteria roenbergensis</name>
    <name type="common">Marine flagellate</name>
    <dbReference type="NCBI Taxonomy" id="33653"/>
    <lineage>
        <taxon>Eukaryota</taxon>
        <taxon>Sar</taxon>
        <taxon>Stramenopiles</taxon>
        <taxon>Bigyra</taxon>
        <taxon>Opalozoa</taxon>
        <taxon>Bicosoecida</taxon>
        <taxon>Cafeteriaceae</taxon>
        <taxon>Cafeteria</taxon>
    </lineage>
</organism>
<dbReference type="InterPro" id="IPR025257">
    <property type="entry name" value="MINDY-3/4_CD"/>
</dbReference>
<dbReference type="OrthoDB" id="10263628at2759"/>
<dbReference type="GO" id="GO:1990380">
    <property type="term" value="F:K48-linked deubiquitinase activity"/>
    <property type="evidence" value="ECO:0007669"/>
    <property type="project" value="InterPro"/>
</dbReference>
<dbReference type="Proteomes" id="UP000322899">
    <property type="component" value="Unassembled WGS sequence"/>
</dbReference>
<evidence type="ECO:0000259" key="3">
    <source>
        <dbReference type="SMART" id="SM01174"/>
    </source>
</evidence>
<feature type="domain" description="Deubiquitinating enzyme MINDY-3/4 conserved" evidence="3">
    <location>
        <begin position="8"/>
        <end position="271"/>
    </location>
</feature>
<feature type="compositionally biased region" description="Polar residues" evidence="2">
    <location>
        <begin position="252"/>
        <end position="262"/>
    </location>
</feature>
<feature type="region of interest" description="Disordered" evidence="2">
    <location>
        <begin position="314"/>
        <end position="333"/>
    </location>
</feature>
<reference evidence="4 5" key="1">
    <citation type="submission" date="2019-07" db="EMBL/GenBank/DDBJ databases">
        <title>Genomes of Cafeteria roenbergensis.</title>
        <authorList>
            <person name="Fischer M.G."/>
            <person name="Hackl T."/>
            <person name="Roman M."/>
        </authorList>
    </citation>
    <scope>NUCLEOTIDE SEQUENCE [LARGE SCALE GENOMIC DNA]</scope>
    <source>
        <strain evidence="4 5">E4-10P</strain>
    </source>
</reference>
<protein>
    <recommendedName>
        <fullName evidence="3">Deubiquitinating enzyme MINDY-3/4 conserved domain-containing protein</fullName>
    </recommendedName>
</protein>